<dbReference type="EMBL" id="MSFO01000006">
    <property type="protein sequence ID" value="PLB46411.1"/>
    <property type="molecule type" value="Genomic_DNA"/>
</dbReference>
<dbReference type="OrthoDB" id="4471293at2759"/>
<name>A0A2I2G0K3_9EURO</name>
<comment type="caution">
    <text evidence="2">The sequence shown here is derived from an EMBL/GenBank/DDBJ whole genome shotgun (WGS) entry which is preliminary data.</text>
</comment>
<keyword evidence="3" id="KW-1185">Reference proteome</keyword>
<reference evidence="2 3" key="1">
    <citation type="submission" date="2016-12" db="EMBL/GenBank/DDBJ databases">
        <title>The genomes of Aspergillus section Nigri reveals drivers in fungal speciation.</title>
        <authorList>
            <consortium name="DOE Joint Genome Institute"/>
            <person name="Vesth T.C."/>
            <person name="Nybo J."/>
            <person name="Theobald S."/>
            <person name="Brandl J."/>
            <person name="Frisvad J.C."/>
            <person name="Nielsen K.F."/>
            <person name="Lyhne E.K."/>
            <person name="Kogle M.E."/>
            <person name="Kuo A."/>
            <person name="Riley R."/>
            <person name="Clum A."/>
            <person name="Nolan M."/>
            <person name="Lipzen A."/>
            <person name="Salamov A."/>
            <person name="Henrissat B."/>
            <person name="Wiebenga A."/>
            <person name="De Vries R.P."/>
            <person name="Grigoriev I.V."/>
            <person name="Mortensen U.H."/>
            <person name="Andersen M.R."/>
            <person name="Baker S.E."/>
        </authorList>
    </citation>
    <scope>NUCLEOTIDE SEQUENCE [LARGE SCALE GENOMIC DNA]</scope>
    <source>
        <strain evidence="2 3">IBT 23096</strain>
    </source>
</reference>
<dbReference type="VEuPathDB" id="FungiDB:P170DRAFT_215670"/>
<evidence type="ECO:0000313" key="3">
    <source>
        <dbReference type="Proteomes" id="UP000234275"/>
    </source>
</evidence>
<feature type="region of interest" description="Disordered" evidence="1">
    <location>
        <begin position="14"/>
        <end position="47"/>
    </location>
</feature>
<dbReference type="RefSeq" id="XP_024701713.1">
    <property type="nucleotide sequence ID" value="XM_024842831.1"/>
</dbReference>
<proteinExistence type="predicted"/>
<organism evidence="2 3">
    <name type="scientific">Aspergillus steynii IBT 23096</name>
    <dbReference type="NCBI Taxonomy" id="1392250"/>
    <lineage>
        <taxon>Eukaryota</taxon>
        <taxon>Fungi</taxon>
        <taxon>Dikarya</taxon>
        <taxon>Ascomycota</taxon>
        <taxon>Pezizomycotina</taxon>
        <taxon>Eurotiomycetes</taxon>
        <taxon>Eurotiomycetidae</taxon>
        <taxon>Eurotiales</taxon>
        <taxon>Aspergillaceae</taxon>
        <taxon>Aspergillus</taxon>
        <taxon>Aspergillus subgen. Circumdati</taxon>
    </lineage>
</organism>
<dbReference type="GeneID" id="36550530"/>
<dbReference type="Proteomes" id="UP000234275">
    <property type="component" value="Unassembled WGS sequence"/>
</dbReference>
<accession>A0A2I2G0K3</accession>
<sequence>MKILIENTLKSPIGSMLRSSSTPPKHDHRGSRYQLSRGAARFGGNKSNRQSNVRYGTILLCSGWFIFAKRTHVEMIQTHVSQIGILLTVQPVKPKKRTFLSSILCYHRGDRHPAQESRHYDTEEGQSNRVNASASLQDPRNSIHRAEDIEDRAKLTEEIDTIFWEQNKHQNLDSHRHLAQCDFIYDALIFTENNQGQIRRRLVVDFETDVNLMADDVQKHLNIKVDPYTGPTIQLPGQLNVQPIGSVVTRWKLQRGNKIYQTRFLIIENSRSDLLLGRPSVKELALFRVDPEIVARLQASYH</sequence>
<feature type="region of interest" description="Disordered" evidence="1">
    <location>
        <begin position="113"/>
        <end position="140"/>
    </location>
</feature>
<gene>
    <name evidence="2" type="ORF">P170DRAFT_215670</name>
</gene>
<protein>
    <submittedName>
        <fullName evidence="2">Uncharacterized protein</fullName>
    </submittedName>
</protein>
<feature type="compositionally biased region" description="Polar residues" evidence="1">
    <location>
        <begin position="125"/>
        <end position="140"/>
    </location>
</feature>
<feature type="compositionally biased region" description="Basic and acidic residues" evidence="1">
    <location>
        <begin position="113"/>
        <end position="122"/>
    </location>
</feature>
<dbReference type="AlphaFoldDB" id="A0A2I2G0K3"/>
<evidence type="ECO:0000256" key="1">
    <source>
        <dbReference type="SAM" id="MobiDB-lite"/>
    </source>
</evidence>
<evidence type="ECO:0000313" key="2">
    <source>
        <dbReference type="EMBL" id="PLB46411.1"/>
    </source>
</evidence>